<dbReference type="EMBL" id="UINC01223279">
    <property type="protein sequence ID" value="SVE52410.1"/>
    <property type="molecule type" value="Genomic_DNA"/>
</dbReference>
<proteinExistence type="predicted"/>
<name>A0A383E7L8_9ZZZZ</name>
<sequence>MPQKTPLQGVHILLFRINNINFGSEIDYQNIPEGVEMTT</sequence>
<reference evidence="1" key="1">
    <citation type="submission" date="2018-05" db="EMBL/GenBank/DDBJ databases">
        <authorList>
            <person name="Lanie J.A."/>
            <person name="Ng W.-L."/>
            <person name="Kazmierczak K.M."/>
            <person name="Andrzejewski T.M."/>
            <person name="Davidsen T.M."/>
            <person name="Wayne K.J."/>
            <person name="Tettelin H."/>
            <person name="Glass J.I."/>
            <person name="Rusch D."/>
            <person name="Podicherti R."/>
            <person name="Tsui H.-C.T."/>
            <person name="Winkler M.E."/>
        </authorList>
    </citation>
    <scope>NUCLEOTIDE SEQUENCE</scope>
</reference>
<dbReference type="AlphaFoldDB" id="A0A383E7L8"/>
<gene>
    <name evidence="1" type="ORF">METZ01_LOCUS505264</name>
</gene>
<protein>
    <submittedName>
        <fullName evidence="1">Uncharacterized protein</fullName>
    </submittedName>
</protein>
<feature type="non-terminal residue" evidence="1">
    <location>
        <position position="39"/>
    </location>
</feature>
<evidence type="ECO:0000313" key="1">
    <source>
        <dbReference type="EMBL" id="SVE52410.1"/>
    </source>
</evidence>
<organism evidence="1">
    <name type="scientific">marine metagenome</name>
    <dbReference type="NCBI Taxonomy" id="408172"/>
    <lineage>
        <taxon>unclassified sequences</taxon>
        <taxon>metagenomes</taxon>
        <taxon>ecological metagenomes</taxon>
    </lineage>
</organism>
<accession>A0A383E7L8</accession>